<evidence type="ECO:0000256" key="7">
    <source>
        <dbReference type="ARBA" id="ARBA00022692"/>
    </source>
</evidence>
<organism evidence="12 13">
    <name type="scientific">Variovorax soli</name>
    <dbReference type="NCBI Taxonomy" id="376815"/>
    <lineage>
        <taxon>Bacteria</taxon>
        <taxon>Pseudomonadati</taxon>
        <taxon>Pseudomonadota</taxon>
        <taxon>Betaproteobacteria</taxon>
        <taxon>Burkholderiales</taxon>
        <taxon>Comamonadaceae</taxon>
        <taxon>Variovorax</taxon>
    </lineage>
</organism>
<keyword evidence="11" id="KW-1133">Transmembrane helix</keyword>
<evidence type="ECO:0000256" key="2">
    <source>
        <dbReference type="ARBA" id="ARBA00007208"/>
    </source>
</evidence>
<evidence type="ECO:0000256" key="10">
    <source>
        <dbReference type="ARBA" id="ARBA00030772"/>
    </source>
</evidence>
<dbReference type="InterPro" id="IPR022792">
    <property type="entry name" value="T2SS_protein-GspN"/>
</dbReference>
<keyword evidence="13" id="KW-1185">Reference proteome</keyword>
<evidence type="ECO:0000256" key="8">
    <source>
        <dbReference type="ARBA" id="ARBA00022927"/>
    </source>
</evidence>
<gene>
    <name evidence="12" type="ORF">J2739_004956</name>
</gene>
<comment type="subcellular location">
    <subcellularLocation>
        <location evidence="1">Cell inner membrane</location>
    </subcellularLocation>
</comment>
<proteinExistence type="inferred from homology"/>
<dbReference type="EMBL" id="JAVDRF010000014">
    <property type="protein sequence ID" value="MDR6539160.1"/>
    <property type="molecule type" value="Genomic_DNA"/>
</dbReference>
<dbReference type="Proteomes" id="UP001184230">
    <property type="component" value="Unassembled WGS sequence"/>
</dbReference>
<protein>
    <recommendedName>
        <fullName evidence="3">Type II secretion system protein N</fullName>
    </recommendedName>
    <alternativeName>
        <fullName evidence="10">General secretion pathway protein N</fullName>
    </alternativeName>
</protein>
<dbReference type="RefSeq" id="WP_309906621.1">
    <property type="nucleotide sequence ID" value="NZ_JAVDRF010000014.1"/>
</dbReference>
<name>A0ABU1NMA6_9BURK</name>
<sequence>MATRSDPSARSAAVGRAWAVLGVLLGALLAFALYAPARWMASGLASWSDGHLQLVNARGTIWNGTAGVVFSSGAGGAESISLPGTLAWTLRPRWDGVAAALQIPCCAPQPLQFRARPRPSGLQLSWEDGRSRWPAALLSGFGAPWNTLKPEGVLDLSMQGFAMQFDGPQLRLAGRATLDATDISSSLSTLKPMGSYRITIEGGPSPTLLLTTREGSLQLNGSGRWNGHALRFDGEASAAPGREDALSNLLNIIGRREGARSIITLG</sequence>
<evidence type="ECO:0000313" key="12">
    <source>
        <dbReference type="EMBL" id="MDR6539160.1"/>
    </source>
</evidence>
<evidence type="ECO:0000256" key="9">
    <source>
        <dbReference type="ARBA" id="ARBA00023136"/>
    </source>
</evidence>
<keyword evidence="5" id="KW-1003">Cell membrane</keyword>
<keyword evidence="8" id="KW-0653">Protein transport</keyword>
<keyword evidence="9 11" id="KW-0472">Membrane</keyword>
<reference evidence="12 13" key="1">
    <citation type="submission" date="2023-07" db="EMBL/GenBank/DDBJ databases">
        <title>Sorghum-associated microbial communities from plants grown in Nebraska, USA.</title>
        <authorList>
            <person name="Schachtman D."/>
        </authorList>
    </citation>
    <scope>NUCLEOTIDE SEQUENCE [LARGE SCALE GENOMIC DNA]</scope>
    <source>
        <strain evidence="12 13">DS1781</strain>
    </source>
</reference>
<dbReference type="Pfam" id="PF01203">
    <property type="entry name" value="T2SSN"/>
    <property type="match status" value="1"/>
</dbReference>
<evidence type="ECO:0000256" key="1">
    <source>
        <dbReference type="ARBA" id="ARBA00004533"/>
    </source>
</evidence>
<evidence type="ECO:0000256" key="3">
    <source>
        <dbReference type="ARBA" id="ARBA00021563"/>
    </source>
</evidence>
<evidence type="ECO:0000256" key="4">
    <source>
        <dbReference type="ARBA" id="ARBA00022448"/>
    </source>
</evidence>
<evidence type="ECO:0000256" key="6">
    <source>
        <dbReference type="ARBA" id="ARBA00022519"/>
    </source>
</evidence>
<comment type="caution">
    <text evidence="12">The sequence shown here is derived from an EMBL/GenBank/DDBJ whole genome shotgun (WGS) entry which is preliminary data.</text>
</comment>
<keyword evidence="4" id="KW-0813">Transport</keyword>
<keyword evidence="7 11" id="KW-0812">Transmembrane</keyword>
<keyword evidence="6" id="KW-0997">Cell inner membrane</keyword>
<evidence type="ECO:0000256" key="11">
    <source>
        <dbReference type="SAM" id="Phobius"/>
    </source>
</evidence>
<evidence type="ECO:0000313" key="13">
    <source>
        <dbReference type="Proteomes" id="UP001184230"/>
    </source>
</evidence>
<feature type="transmembrane region" description="Helical" evidence="11">
    <location>
        <begin position="17"/>
        <end position="35"/>
    </location>
</feature>
<evidence type="ECO:0000256" key="5">
    <source>
        <dbReference type="ARBA" id="ARBA00022475"/>
    </source>
</evidence>
<accession>A0ABU1NMA6</accession>
<comment type="similarity">
    <text evidence="2">Belongs to the GSP N family.</text>
</comment>